<feature type="region of interest" description="Disordered" evidence="1">
    <location>
        <begin position="113"/>
        <end position="136"/>
    </location>
</feature>
<evidence type="ECO:0000313" key="3">
    <source>
        <dbReference type="EMBL" id="PRY62220.1"/>
    </source>
</evidence>
<keyword evidence="4" id="KW-1185">Reference proteome</keyword>
<protein>
    <submittedName>
        <fullName evidence="3">Putative superfamily III holin-X</fullName>
    </submittedName>
</protein>
<dbReference type="InterPro" id="IPR009937">
    <property type="entry name" value="Phage_holin_3_6"/>
</dbReference>
<evidence type="ECO:0000256" key="2">
    <source>
        <dbReference type="SAM" id="Phobius"/>
    </source>
</evidence>
<name>A0A2T0UWC9_9ACTN</name>
<proteinExistence type="predicted"/>
<organism evidence="3 4">
    <name type="scientific">Glycomyces artemisiae</name>
    <dbReference type="NCBI Taxonomy" id="1076443"/>
    <lineage>
        <taxon>Bacteria</taxon>
        <taxon>Bacillati</taxon>
        <taxon>Actinomycetota</taxon>
        <taxon>Actinomycetes</taxon>
        <taxon>Glycomycetales</taxon>
        <taxon>Glycomycetaceae</taxon>
        <taxon>Glycomyces</taxon>
    </lineage>
</organism>
<evidence type="ECO:0000313" key="4">
    <source>
        <dbReference type="Proteomes" id="UP000238176"/>
    </source>
</evidence>
<keyword evidence="2" id="KW-0472">Membrane</keyword>
<dbReference type="Pfam" id="PF07332">
    <property type="entry name" value="Phage_holin_3_6"/>
    <property type="match status" value="1"/>
</dbReference>
<dbReference type="EMBL" id="PVTJ01000001">
    <property type="protein sequence ID" value="PRY62220.1"/>
    <property type="molecule type" value="Genomic_DNA"/>
</dbReference>
<keyword evidence="2" id="KW-1133">Transmembrane helix</keyword>
<dbReference type="RefSeq" id="WP_106362257.1">
    <property type="nucleotide sequence ID" value="NZ_PVTJ01000001.1"/>
</dbReference>
<dbReference type="Proteomes" id="UP000238176">
    <property type="component" value="Unassembled WGS sequence"/>
</dbReference>
<dbReference type="AlphaFoldDB" id="A0A2T0UWC9"/>
<dbReference type="OrthoDB" id="5196039at2"/>
<reference evidence="3 4" key="1">
    <citation type="submission" date="2018-03" db="EMBL/GenBank/DDBJ databases">
        <title>Genomic Encyclopedia of Type Strains, Phase III (KMG-III): the genomes of soil and plant-associated and newly described type strains.</title>
        <authorList>
            <person name="Whitman W."/>
        </authorList>
    </citation>
    <scope>NUCLEOTIDE SEQUENCE [LARGE SCALE GENOMIC DNA]</scope>
    <source>
        <strain evidence="3 4">CGMCC 4.7067</strain>
    </source>
</reference>
<accession>A0A2T0UWC9</accession>
<evidence type="ECO:0000256" key="1">
    <source>
        <dbReference type="SAM" id="MobiDB-lite"/>
    </source>
</evidence>
<feature type="transmembrane region" description="Helical" evidence="2">
    <location>
        <begin position="53"/>
        <end position="76"/>
    </location>
</feature>
<feature type="transmembrane region" description="Helical" evidence="2">
    <location>
        <begin position="82"/>
        <end position="103"/>
    </location>
</feature>
<sequence length="136" mass="14160">MDVRDHWDAHDRSVGELVGDLAADVTHLAHLEAQLAAREVAEKAKRGARGGGMFAAAGVLAFYAGAALLLAAGIALALVWPAWLAALVIGVVLLAAAGIAALAGRSALKQAMPPIPQDTMERARQDARALQGRMHR</sequence>
<keyword evidence="2" id="KW-0812">Transmembrane</keyword>
<comment type="caution">
    <text evidence="3">The sequence shown here is derived from an EMBL/GenBank/DDBJ whole genome shotgun (WGS) entry which is preliminary data.</text>
</comment>
<gene>
    <name evidence="3" type="ORF">B0I28_101547</name>
</gene>